<dbReference type="PROSITE" id="PS50883">
    <property type="entry name" value="EAL"/>
    <property type="match status" value="1"/>
</dbReference>
<accession>A0A1Q8ZQI7</accession>
<evidence type="ECO:0000313" key="6">
    <source>
        <dbReference type="Proteomes" id="UP000186894"/>
    </source>
</evidence>
<dbReference type="InterPro" id="IPR052155">
    <property type="entry name" value="Biofilm_reg_signaling"/>
</dbReference>
<name>A0A1Q8ZQI7_9HYPH</name>
<evidence type="ECO:0008006" key="7">
    <source>
        <dbReference type="Google" id="ProtNLM"/>
    </source>
</evidence>
<dbReference type="EMBL" id="MKIM01000027">
    <property type="protein sequence ID" value="OLP44258.1"/>
    <property type="molecule type" value="Genomic_DNA"/>
</dbReference>
<feature type="domain" description="EAL" evidence="3">
    <location>
        <begin position="643"/>
        <end position="894"/>
    </location>
</feature>
<dbReference type="InterPro" id="IPR013655">
    <property type="entry name" value="PAS_fold_3"/>
</dbReference>
<dbReference type="FunFam" id="3.30.70.270:FF:000001">
    <property type="entry name" value="Diguanylate cyclase domain protein"/>
    <property type="match status" value="1"/>
</dbReference>
<dbReference type="CDD" id="cd01948">
    <property type="entry name" value="EAL"/>
    <property type="match status" value="1"/>
</dbReference>
<dbReference type="CDD" id="cd00130">
    <property type="entry name" value="PAS"/>
    <property type="match status" value="1"/>
</dbReference>
<feature type="transmembrane region" description="Helical" evidence="2">
    <location>
        <begin position="20"/>
        <end position="38"/>
    </location>
</feature>
<dbReference type="SUPFAM" id="SSF55785">
    <property type="entry name" value="PYP-like sensor domain (PAS domain)"/>
    <property type="match status" value="1"/>
</dbReference>
<reference evidence="5 6" key="1">
    <citation type="submission" date="2016-09" db="EMBL/GenBank/DDBJ databases">
        <title>Rhizobium oryziradicis sp. nov., isolated from the root of rice.</title>
        <authorList>
            <person name="Zhao J."/>
            <person name="Zhang X."/>
        </authorList>
    </citation>
    <scope>NUCLEOTIDE SEQUENCE [LARGE SCALE GENOMIC DNA]</scope>
    <source>
        <strain evidence="5 6">N19</strain>
    </source>
</reference>
<gene>
    <name evidence="5" type="ORF">BJF95_06805</name>
</gene>
<dbReference type="Pfam" id="PF00563">
    <property type="entry name" value="EAL"/>
    <property type="match status" value="1"/>
</dbReference>
<dbReference type="InterPro" id="IPR006189">
    <property type="entry name" value="CHASE_dom"/>
</dbReference>
<feature type="coiled-coil region" evidence="1">
    <location>
        <begin position="297"/>
        <end position="331"/>
    </location>
</feature>
<organism evidence="5 6">
    <name type="scientific">Rhizobium oryziradicis</name>
    <dbReference type="NCBI Taxonomy" id="1867956"/>
    <lineage>
        <taxon>Bacteria</taxon>
        <taxon>Pseudomonadati</taxon>
        <taxon>Pseudomonadota</taxon>
        <taxon>Alphaproteobacteria</taxon>
        <taxon>Hyphomicrobiales</taxon>
        <taxon>Rhizobiaceae</taxon>
        <taxon>Rhizobium/Agrobacterium group</taxon>
        <taxon>Rhizobium</taxon>
    </lineage>
</organism>
<dbReference type="PROSITE" id="PS50887">
    <property type="entry name" value="GGDEF"/>
    <property type="match status" value="1"/>
</dbReference>
<dbReference type="SMART" id="SM00267">
    <property type="entry name" value="GGDEF"/>
    <property type="match status" value="1"/>
</dbReference>
<dbReference type="Pfam" id="PF00990">
    <property type="entry name" value="GGDEF"/>
    <property type="match status" value="1"/>
</dbReference>
<evidence type="ECO:0000259" key="3">
    <source>
        <dbReference type="PROSITE" id="PS50883"/>
    </source>
</evidence>
<keyword evidence="2" id="KW-0472">Membrane</keyword>
<dbReference type="InterPro" id="IPR029787">
    <property type="entry name" value="Nucleotide_cyclase"/>
</dbReference>
<dbReference type="CDD" id="cd01949">
    <property type="entry name" value="GGDEF"/>
    <property type="match status" value="1"/>
</dbReference>
<protein>
    <recommendedName>
        <fullName evidence="7">Histidine kinase</fullName>
    </recommendedName>
</protein>
<feature type="transmembrane region" description="Helical" evidence="2">
    <location>
        <begin position="281"/>
        <end position="298"/>
    </location>
</feature>
<dbReference type="PANTHER" id="PTHR44757:SF2">
    <property type="entry name" value="BIOFILM ARCHITECTURE MAINTENANCE PROTEIN MBAA"/>
    <property type="match status" value="1"/>
</dbReference>
<dbReference type="InterPro" id="IPR000014">
    <property type="entry name" value="PAS"/>
</dbReference>
<dbReference type="InterPro" id="IPR043128">
    <property type="entry name" value="Rev_trsase/Diguanyl_cyclase"/>
</dbReference>
<dbReference type="InterPro" id="IPR035965">
    <property type="entry name" value="PAS-like_dom_sf"/>
</dbReference>
<dbReference type="Pfam" id="PF08447">
    <property type="entry name" value="PAS_3"/>
    <property type="match status" value="1"/>
</dbReference>
<dbReference type="InterPro" id="IPR035919">
    <property type="entry name" value="EAL_sf"/>
</dbReference>
<dbReference type="GO" id="GO:0003824">
    <property type="term" value="F:catalytic activity"/>
    <property type="evidence" value="ECO:0007669"/>
    <property type="project" value="UniProtKB-ARBA"/>
</dbReference>
<dbReference type="InterPro" id="IPR000160">
    <property type="entry name" value="GGDEF_dom"/>
</dbReference>
<dbReference type="Proteomes" id="UP000186894">
    <property type="component" value="Unassembled WGS sequence"/>
</dbReference>
<dbReference type="SUPFAM" id="SSF55073">
    <property type="entry name" value="Nucleotide cyclase"/>
    <property type="match status" value="1"/>
</dbReference>
<dbReference type="STRING" id="1867956.BJF95_06805"/>
<keyword evidence="2" id="KW-0812">Transmembrane</keyword>
<keyword evidence="2" id="KW-1133">Transmembrane helix</keyword>
<comment type="caution">
    <text evidence="5">The sequence shown here is derived from an EMBL/GenBank/DDBJ whole genome shotgun (WGS) entry which is preliminary data.</text>
</comment>
<dbReference type="NCBIfam" id="TIGR00254">
    <property type="entry name" value="GGDEF"/>
    <property type="match status" value="1"/>
</dbReference>
<dbReference type="SUPFAM" id="SSF141868">
    <property type="entry name" value="EAL domain-like"/>
    <property type="match status" value="1"/>
</dbReference>
<dbReference type="Gene3D" id="3.30.70.270">
    <property type="match status" value="1"/>
</dbReference>
<keyword evidence="1" id="KW-0175">Coiled coil</keyword>
<dbReference type="OrthoDB" id="9814202at2"/>
<proteinExistence type="predicted"/>
<sequence length="903" mass="100506">MTDAQHRPDILERISRYATFYWPTLIVSIAVFVAVYIFDSQAQKSHVEDRRAAVADKLGPIRAQLEGNIKSDIKLLQGLAAVMETEPNINQTRFAEIGRRLFSRPMRLTDVSIVDGTTTTFIYPYLPNQPAVGQLFSSDPEDIKAASSAEKNNTFVVARPHISTLNKRSMKIFYPFNYGEGLAGADHMPQEETNTRRLLVGTVEVDRLFRESGLTDPSLDLNIALYDNIDRKGAPIFDNGPLTQTALLTLTVNIGAQSWILAASPKNLSNEAAADASTRRIMMFFLAFMILAPILWVAKLLEERQTNIAELNEQKRELRSVSQRLQLALDASQIGVWELDIASGRLHWDARMRQLYAMDPDISETDIEAWKNRIHPEDREATTKRFDNAIRTNTDYSTQFRITTETGEVRHLRAFGAVYRDAHFRKKIVGVNWSITADVKMQEDLQKAKTALELQNHALEDARLAMEHSSLHDPLTGLANRRYLDKHLAKIQPAHAANGMAAVLHIDLDRFKDINDTLGHAAGDTMLRHVANQINALTNQNDFAARIGGDEFVVVCQSPKGMAEEQAKAMGEALITAINQPIPWEGQECRVGASVGIALIPPSLDSMELALINADIALYEAKRRGKNRLEFFSDTLKEATFATKRTADAILRSLENDEFIPYFQPQFDAHTLQIIGVEALARWQHPEQGLLSPAAFLTVAESLNVVAEIDKAILKQTIKAAKRWEENNLDALHVSVNISAQRLFDDGLMERLARMPLPAGGLSFELLESIAFDDKDEAASTAIDQIKALGIEIEIDDFGTGYSSILSLLKLSPRRLKIDRQLTLPILESKPQRRLIGSIVDIGKSLGIDIIAEGVETMQHAEILRDLGCHILQGYALAKPMSGDDLFALLTEANATRKVSAIG</sequence>
<feature type="domain" description="GGDEF" evidence="4">
    <location>
        <begin position="499"/>
        <end position="634"/>
    </location>
</feature>
<dbReference type="Gene3D" id="3.20.20.450">
    <property type="entry name" value="EAL domain"/>
    <property type="match status" value="1"/>
</dbReference>
<evidence type="ECO:0000259" key="4">
    <source>
        <dbReference type="PROSITE" id="PS50887"/>
    </source>
</evidence>
<evidence type="ECO:0000313" key="5">
    <source>
        <dbReference type="EMBL" id="OLP44258.1"/>
    </source>
</evidence>
<evidence type="ECO:0000256" key="2">
    <source>
        <dbReference type="SAM" id="Phobius"/>
    </source>
</evidence>
<dbReference type="PANTHER" id="PTHR44757">
    <property type="entry name" value="DIGUANYLATE CYCLASE DGCP"/>
    <property type="match status" value="1"/>
</dbReference>
<dbReference type="Gene3D" id="3.30.450.20">
    <property type="entry name" value="PAS domain"/>
    <property type="match status" value="1"/>
</dbReference>
<dbReference type="InterPro" id="IPR001633">
    <property type="entry name" value="EAL_dom"/>
</dbReference>
<evidence type="ECO:0000256" key="1">
    <source>
        <dbReference type="SAM" id="Coils"/>
    </source>
</evidence>
<dbReference type="AlphaFoldDB" id="A0A1Q8ZQI7"/>
<dbReference type="SMART" id="SM01079">
    <property type="entry name" value="CHASE"/>
    <property type="match status" value="1"/>
</dbReference>
<dbReference type="SMART" id="SM00052">
    <property type="entry name" value="EAL"/>
    <property type="match status" value="1"/>
</dbReference>
<keyword evidence="6" id="KW-1185">Reference proteome</keyword>